<proteinExistence type="predicted"/>
<gene>
    <name evidence="2" type="ORF">BJX67DRAFT_365864</name>
</gene>
<comment type="caution">
    <text evidence="2">The sequence shown here is derived from an EMBL/GenBank/DDBJ whole genome shotgun (WGS) entry which is preliminary data.</text>
</comment>
<keyword evidence="3" id="KW-1185">Reference proteome</keyword>
<keyword evidence="1" id="KW-0175">Coiled coil</keyword>
<sequence length="83" mass="9594">MGSLAQERRSRAETEVGVVTRERDLQQRIEQLEASQSELKEEIMVKNEDLESLRGQLAALEKQDQRITELERWKQHVIGPPPA</sequence>
<protein>
    <submittedName>
        <fullName evidence="2">Uncharacterized protein</fullName>
    </submittedName>
</protein>
<evidence type="ECO:0000313" key="3">
    <source>
        <dbReference type="Proteomes" id="UP001610432"/>
    </source>
</evidence>
<accession>A0ABR4LDL1</accession>
<evidence type="ECO:0000313" key="2">
    <source>
        <dbReference type="EMBL" id="KAL2862610.1"/>
    </source>
</evidence>
<name>A0ABR4LDL1_9EURO</name>
<reference evidence="2 3" key="1">
    <citation type="submission" date="2024-07" db="EMBL/GenBank/DDBJ databases">
        <title>Section-level genome sequencing and comparative genomics of Aspergillus sections Usti and Cavernicolus.</title>
        <authorList>
            <consortium name="Lawrence Berkeley National Laboratory"/>
            <person name="Nybo J.L."/>
            <person name="Vesth T.C."/>
            <person name="Theobald S."/>
            <person name="Frisvad J.C."/>
            <person name="Larsen T.O."/>
            <person name="Kjaerboelling I."/>
            <person name="Rothschild-Mancinelli K."/>
            <person name="Lyhne E.K."/>
            <person name="Kogle M.E."/>
            <person name="Barry K."/>
            <person name="Clum A."/>
            <person name="Na H."/>
            <person name="Ledsgaard L."/>
            <person name="Lin J."/>
            <person name="Lipzen A."/>
            <person name="Kuo A."/>
            <person name="Riley R."/>
            <person name="Mondo S."/>
            <person name="Labutti K."/>
            <person name="Haridas S."/>
            <person name="Pangalinan J."/>
            <person name="Salamov A.A."/>
            <person name="Simmons B.A."/>
            <person name="Magnuson J.K."/>
            <person name="Chen J."/>
            <person name="Drula E."/>
            <person name="Henrissat B."/>
            <person name="Wiebenga A."/>
            <person name="Lubbers R.J."/>
            <person name="Gomes A.C."/>
            <person name="Macurrencykelacurrency M.R."/>
            <person name="Stajich J."/>
            <person name="Grigoriev I.V."/>
            <person name="Mortensen U.H."/>
            <person name="De Vries R.P."/>
            <person name="Baker S.E."/>
            <person name="Andersen M.R."/>
        </authorList>
    </citation>
    <scope>NUCLEOTIDE SEQUENCE [LARGE SCALE GENOMIC DNA]</scope>
    <source>
        <strain evidence="2 3">CBS 449.75</strain>
    </source>
</reference>
<dbReference type="EMBL" id="JBFXLQ010000064">
    <property type="protein sequence ID" value="KAL2862610.1"/>
    <property type="molecule type" value="Genomic_DNA"/>
</dbReference>
<organism evidence="2 3">
    <name type="scientific">Aspergillus lucknowensis</name>
    <dbReference type="NCBI Taxonomy" id="176173"/>
    <lineage>
        <taxon>Eukaryota</taxon>
        <taxon>Fungi</taxon>
        <taxon>Dikarya</taxon>
        <taxon>Ascomycota</taxon>
        <taxon>Pezizomycotina</taxon>
        <taxon>Eurotiomycetes</taxon>
        <taxon>Eurotiomycetidae</taxon>
        <taxon>Eurotiales</taxon>
        <taxon>Aspergillaceae</taxon>
        <taxon>Aspergillus</taxon>
        <taxon>Aspergillus subgen. Nidulantes</taxon>
    </lineage>
</organism>
<dbReference type="RefSeq" id="XP_070881589.1">
    <property type="nucleotide sequence ID" value="XM_071030315.1"/>
</dbReference>
<feature type="coiled-coil region" evidence="1">
    <location>
        <begin position="22"/>
        <end position="70"/>
    </location>
</feature>
<dbReference type="GeneID" id="98145387"/>
<dbReference type="Proteomes" id="UP001610432">
    <property type="component" value="Unassembled WGS sequence"/>
</dbReference>
<evidence type="ECO:0000256" key="1">
    <source>
        <dbReference type="SAM" id="Coils"/>
    </source>
</evidence>